<dbReference type="InterPro" id="IPR018394">
    <property type="entry name" value="DNA_photolyase_1_CS_C"/>
</dbReference>
<evidence type="ECO:0000313" key="9">
    <source>
        <dbReference type="Proteomes" id="UP000565441"/>
    </source>
</evidence>
<dbReference type="PANTHER" id="PTHR10853">
    <property type="entry name" value="PELOTA"/>
    <property type="match status" value="1"/>
</dbReference>
<dbReference type="InterPro" id="IPR006050">
    <property type="entry name" value="DNA_photolyase_N"/>
</dbReference>
<organism evidence="8 9">
    <name type="scientific">Tricholomella constricta</name>
    <dbReference type="NCBI Taxonomy" id="117010"/>
    <lineage>
        <taxon>Eukaryota</taxon>
        <taxon>Fungi</taxon>
        <taxon>Dikarya</taxon>
        <taxon>Basidiomycota</taxon>
        <taxon>Agaricomycotina</taxon>
        <taxon>Agaricomycetes</taxon>
        <taxon>Agaricomycetidae</taxon>
        <taxon>Agaricales</taxon>
        <taxon>Tricholomatineae</taxon>
        <taxon>Lyophyllaceae</taxon>
        <taxon>Tricholomella</taxon>
    </lineage>
</organism>
<dbReference type="Gene3D" id="3.30.420.60">
    <property type="entry name" value="eRF1 domain 2"/>
    <property type="match status" value="1"/>
</dbReference>
<name>A0A8H5HRX9_9AGAR</name>
<feature type="region of interest" description="Disordered" evidence="6">
    <location>
        <begin position="78"/>
        <end position="103"/>
    </location>
</feature>
<evidence type="ECO:0000256" key="1">
    <source>
        <dbReference type="ARBA" id="ARBA00001968"/>
    </source>
</evidence>
<dbReference type="Gene3D" id="3.30.1330.30">
    <property type="match status" value="1"/>
</dbReference>
<evidence type="ECO:0000256" key="2">
    <source>
        <dbReference type="ARBA" id="ARBA00004496"/>
    </source>
</evidence>
<comment type="caution">
    <text evidence="8">The sequence shown here is derived from an EMBL/GenBank/DDBJ whole genome shotgun (WGS) entry which is preliminary data.</text>
</comment>
<reference evidence="8 9" key="1">
    <citation type="journal article" date="2020" name="ISME J.">
        <title>Uncovering the hidden diversity of litter-decomposition mechanisms in mushroom-forming fungi.</title>
        <authorList>
            <person name="Floudas D."/>
            <person name="Bentzer J."/>
            <person name="Ahren D."/>
            <person name="Johansson T."/>
            <person name="Persson P."/>
            <person name="Tunlid A."/>
        </authorList>
    </citation>
    <scope>NUCLEOTIDE SEQUENCE [LARGE SCALE GENOMIC DNA]</scope>
    <source>
        <strain evidence="8 9">CBS 661.87</strain>
    </source>
</reference>
<dbReference type="OrthoDB" id="10249111at2759"/>
<dbReference type="SUPFAM" id="SSF159065">
    <property type="entry name" value="Dom34/Pelota N-terminal domain-like"/>
    <property type="match status" value="1"/>
</dbReference>
<dbReference type="InterPro" id="IPR036155">
    <property type="entry name" value="Crypto/Photolyase_N_sf"/>
</dbReference>
<dbReference type="InterPro" id="IPR038069">
    <property type="entry name" value="Pelota/DOM34_N"/>
</dbReference>
<dbReference type="GO" id="GO:0046872">
    <property type="term" value="F:metal ion binding"/>
    <property type="evidence" value="ECO:0007669"/>
    <property type="project" value="UniProtKB-KW"/>
</dbReference>
<dbReference type="InterPro" id="IPR036134">
    <property type="entry name" value="Crypto/Photolyase_FAD-like_sf"/>
</dbReference>
<dbReference type="Gene3D" id="2.30.30.870">
    <property type="entry name" value="Pelota, domain A"/>
    <property type="match status" value="1"/>
</dbReference>
<feature type="compositionally biased region" description="Low complexity" evidence="6">
    <location>
        <begin position="78"/>
        <end position="90"/>
    </location>
</feature>
<dbReference type="Pfam" id="PF26356">
    <property type="entry name" value="Pelota_N"/>
    <property type="match status" value="1"/>
</dbReference>
<sequence length="1055" mass="117507">MKLVNKHIDKHGAGHVTLRPEDDEDMWHLYNLIQVGDSVRAPAIRRVQTVSSTGSTESHRVRLNLTLQVGRVDFSSWAAPAPSSSESAAADQTGSSAPPPTSAALHISGRVTSENPHVKLGAFHTLDVEANRDVRIEKADGWDSIAIARVEEAVVPGRGAEVAAVVCGEGAAAFCLLSQHMTLVTNRINVPIPRKSAASGASQHEKGMTKFYVTLYESFIRHIPYANMGLRAIVIASPGWVRDGVLTYLLEEAARRGDKPLQRALKEKVVKVHVSSPHVHSLVEVLKSPEIVSQLKETKFAREGIVLDKFFKMLGSDEMRAWYGPDHVCLAADRGAIGTLLISDDLFRSSIPATRKRYVEVVEAVQQKGGEVVIFSSMHESGQQLNQLTGVAAILTFPLDIEVVEAEEREAAEEAKITVTIQDERLAIGRVSDPPSQNACPMFRRAITTSTWATTTRVMPKHARDHSTSLISPQKRSRIAHAAFRPNKVATAEAAAAVDADLPLLKLENALKDSLDNPTKGESIVYWMRMGDLRVSDNRALSLASKQATKDGIPLIVIFTLSPQDYVAHDRSARRIDFTLRNLSKIKITLADLHIPLHTIIHAPRRTLPSRIMALLTDFGCTSLYANIEYEVDELRRDIKICQLSRNQGVKPTFVHNKCIVEPGVILTKERRSYAVYSPYQRNWLTVLNGNIPYYLENCPKPQANSKYIYESKKFAPLFDTPIPDAIEGFELEESDSRRMREVWPAGEDVAAEVRDRFLTTKARSSQLGAVSPLAEGAETTTKLSRILKYDKERDRADRDTTSRLSAYLSAGVLSVRACVRASMLLLKTDKVDGGRTSGIGRWVQELAWRDFYTCVLVGFPRVSMGRPFLEKFSAVVWEDHQAPEDSTPAAGQSHRDGEVLQKWKEGRTGVPIVDATMRCIKEMGWVHNRMRMITAMFLTKDLMIDWRVGERYFMEQLIDGDLASNNGGWQWSASTGVDPCPYFRIFNPYTQSLKADPTGDFIRHWVPELRKLKGPDLHNPSTSAAKKLGYPGPIVKHGESRERALRRFKNPGEQ</sequence>
<dbReference type="Gene3D" id="1.25.40.80">
    <property type="match status" value="1"/>
</dbReference>
<keyword evidence="4" id="KW-0963">Cytoplasm</keyword>
<dbReference type="EMBL" id="JAACJP010000001">
    <property type="protein sequence ID" value="KAF5388423.1"/>
    <property type="molecule type" value="Genomic_DNA"/>
</dbReference>
<dbReference type="SUPFAM" id="SSF55315">
    <property type="entry name" value="L30e-like"/>
    <property type="match status" value="1"/>
</dbReference>
<accession>A0A8H5HRX9</accession>
<keyword evidence="9" id="KW-1185">Reference proteome</keyword>
<evidence type="ECO:0000256" key="3">
    <source>
        <dbReference type="ARBA" id="ARBA00009504"/>
    </source>
</evidence>
<dbReference type="Pfam" id="PF03441">
    <property type="entry name" value="FAD_binding_7"/>
    <property type="match status" value="1"/>
</dbReference>
<dbReference type="InterPro" id="IPR014729">
    <property type="entry name" value="Rossmann-like_a/b/a_fold"/>
</dbReference>
<dbReference type="SUPFAM" id="SSF53137">
    <property type="entry name" value="Translational machinery components"/>
    <property type="match status" value="1"/>
</dbReference>
<dbReference type="SUPFAM" id="SSF52425">
    <property type="entry name" value="Cryptochrome/photolyase, N-terminal domain"/>
    <property type="match status" value="1"/>
</dbReference>
<dbReference type="AlphaFoldDB" id="A0A8H5HRX9"/>
<dbReference type="GO" id="GO:0005737">
    <property type="term" value="C:cytoplasm"/>
    <property type="evidence" value="ECO:0007669"/>
    <property type="project" value="UniProtKB-SubCell"/>
</dbReference>
<dbReference type="GO" id="GO:0032790">
    <property type="term" value="P:ribosome disassembly"/>
    <property type="evidence" value="ECO:0007669"/>
    <property type="project" value="TreeGrafter"/>
</dbReference>
<dbReference type="InterPro" id="IPR004405">
    <property type="entry name" value="TF_pelota"/>
</dbReference>
<feature type="region of interest" description="Disordered" evidence="6">
    <location>
        <begin position="1017"/>
        <end position="1037"/>
    </location>
</feature>
<dbReference type="InterPro" id="IPR005140">
    <property type="entry name" value="eRF1_Pelota-like_N"/>
</dbReference>
<dbReference type="PROSITE" id="PS00394">
    <property type="entry name" value="DNA_PHOTOLYASES_1_1"/>
    <property type="match status" value="1"/>
</dbReference>
<dbReference type="Gene3D" id="3.40.50.620">
    <property type="entry name" value="HUPs"/>
    <property type="match status" value="1"/>
</dbReference>
<dbReference type="SUPFAM" id="SSF48173">
    <property type="entry name" value="Cryptochrome/photolyase FAD-binding domain"/>
    <property type="match status" value="1"/>
</dbReference>
<dbReference type="Pfam" id="PF03464">
    <property type="entry name" value="eRF1_2"/>
    <property type="match status" value="1"/>
</dbReference>
<dbReference type="GO" id="GO:0070481">
    <property type="term" value="P:nuclear-transcribed mRNA catabolic process, non-stop decay"/>
    <property type="evidence" value="ECO:0007669"/>
    <property type="project" value="InterPro"/>
</dbReference>
<dbReference type="InterPro" id="IPR005101">
    <property type="entry name" value="Cryptochr/Photolyase_FAD-bd"/>
</dbReference>
<keyword evidence="5" id="KW-0479">Metal-binding</keyword>
<dbReference type="GO" id="GO:0070966">
    <property type="term" value="P:nuclear-transcribed mRNA catabolic process, no-go decay"/>
    <property type="evidence" value="ECO:0007669"/>
    <property type="project" value="InterPro"/>
</dbReference>
<feature type="domain" description="Photolyase/cryptochrome alpha/beta" evidence="7">
    <location>
        <begin position="523"/>
        <end position="660"/>
    </location>
</feature>
<evidence type="ECO:0000259" key="7">
    <source>
        <dbReference type="PROSITE" id="PS51645"/>
    </source>
</evidence>
<dbReference type="Proteomes" id="UP000565441">
    <property type="component" value="Unassembled WGS sequence"/>
</dbReference>
<dbReference type="Gene3D" id="1.10.579.10">
    <property type="entry name" value="DNA Cyclobutane Dipyrimidine Photolyase, subunit A, domain 3"/>
    <property type="match status" value="1"/>
</dbReference>
<evidence type="ECO:0000256" key="5">
    <source>
        <dbReference type="ARBA" id="ARBA00022723"/>
    </source>
</evidence>
<evidence type="ECO:0000313" key="8">
    <source>
        <dbReference type="EMBL" id="KAF5388423.1"/>
    </source>
</evidence>
<dbReference type="InterPro" id="IPR058547">
    <property type="entry name" value="Pelota_N"/>
</dbReference>
<dbReference type="PROSITE" id="PS51645">
    <property type="entry name" value="PHR_CRY_ALPHA_BETA"/>
    <property type="match status" value="1"/>
</dbReference>
<dbReference type="FunFam" id="2.30.30.870:FF:000001">
    <property type="entry name" value="Protein pelota homolog"/>
    <property type="match status" value="1"/>
</dbReference>
<comment type="cofactor">
    <cofactor evidence="1">
        <name>a divalent metal cation</name>
        <dbReference type="ChEBI" id="CHEBI:60240"/>
    </cofactor>
</comment>
<gene>
    <name evidence="8" type="ORF">D9615_000515</name>
</gene>
<dbReference type="GO" id="GO:0071025">
    <property type="term" value="P:RNA surveillance"/>
    <property type="evidence" value="ECO:0007669"/>
    <property type="project" value="InterPro"/>
</dbReference>
<dbReference type="InterPro" id="IPR029064">
    <property type="entry name" value="Ribosomal_eL30-like_sf"/>
</dbReference>
<dbReference type="InterPro" id="IPR042226">
    <property type="entry name" value="eFR1_2_sf"/>
</dbReference>
<dbReference type="InterPro" id="IPR005141">
    <property type="entry name" value="eRF1_2"/>
</dbReference>
<dbReference type="SMART" id="SM01194">
    <property type="entry name" value="eRF1_1"/>
    <property type="match status" value="1"/>
</dbReference>
<protein>
    <recommendedName>
        <fullName evidence="7">Photolyase/cryptochrome alpha/beta domain-containing protein</fullName>
    </recommendedName>
</protein>
<comment type="subcellular location">
    <subcellularLocation>
        <location evidence="2">Cytoplasm</location>
    </subcellularLocation>
</comment>
<evidence type="ECO:0000256" key="6">
    <source>
        <dbReference type="SAM" id="MobiDB-lite"/>
    </source>
</evidence>
<evidence type="ECO:0000256" key="4">
    <source>
        <dbReference type="ARBA" id="ARBA00022490"/>
    </source>
</evidence>
<comment type="similarity">
    <text evidence="3">Belongs to the eukaryotic release factor 1 family. Pelota subfamily.</text>
</comment>
<dbReference type="FunFam" id="3.30.1330.30:FF:000008">
    <property type="entry name" value="Protein pelota homolog"/>
    <property type="match status" value="1"/>
</dbReference>
<dbReference type="Pfam" id="PF00875">
    <property type="entry name" value="DNA_photolyase"/>
    <property type="match status" value="1"/>
</dbReference>
<dbReference type="PANTHER" id="PTHR10853:SF0">
    <property type="entry name" value="PROTEIN PELOTA HOMOLOG"/>
    <property type="match status" value="1"/>
</dbReference>
<dbReference type="GO" id="GO:0070651">
    <property type="term" value="P:nonfunctional rRNA decay"/>
    <property type="evidence" value="ECO:0007669"/>
    <property type="project" value="TreeGrafter"/>
</dbReference>
<dbReference type="InterPro" id="IPR005142">
    <property type="entry name" value="eRF1_3"/>
</dbReference>
<dbReference type="Pfam" id="PF03465">
    <property type="entry name" value="eRF1_3"/>
    <property type="match status" value="1"/>
</dbReference>
<proteinExistence type="inferred from homology"/>